<sequence>VNEPTRKNVRAHTYQAGSTKQNRYGPELNTRIGVHVVADGTGGRSQQWPVEQRLQGVRAVAKEFFRRHKLSFRCRRHQGQISPPDAEEATQAFTNEIRELIATRSITAVLNAGQTRYIEMLPSGPSAVLMKRRDKERVTAPVMADSNGYQFPLFVVFKVAASTVPSRARENKQQQHRFSKRLWHGTKRVQEGQGIQIYNPTGYHYIVSILVSGQHSVSQLLDAFSGDWIDEVVEYAATLNVVLKKIPPRLTWVSQPAEVCWIKPVKDALRREWELTCDVNSVIISKSINALPWCRIPAVTYASGSSARGLP</sequence>
<evidence type="ECO:0000313" key="3">
    <source>
        <dbReference type="Proteomes" id="UP001146120"/>
    </source>
</evidence>
<accession>A0AAV2YSD8</accession>
<feature type="region of interest" description="Disordered" evidence="1">
    <location>
        <begin position="1"/>
        <end position="25"/>
    </location>
</feature>
<evidence type="ECO:0000313" key="2">
    <source>
        <dbReference type="EMBL" id="DAZ97850.1"/>
    </source>
</evidence>
<evidence type="ECO:0000256" key="1">
    <source>
        <dbReference type="SAM" id="MobiDB-lite"/>
    </source>
</evidence>
<protein>
    <submittedName>
        <fullName evidence="2">Uncharacterized protein</fullName>
    </submittedName>
</protein>
<proteinExistence type="predicted"/>
<dbReference type="EMBL" id="DAKRPA010000124">
    <property type="protein sequence ID" value="DAZ97850.1"/>
    <property type="molecule type" value="Genomic_DNA"/>
</dbReference>
<reference evidence="2" key="2">
    <citation type="journal article" date="2023" name="Microbiol Resour">
        <title>Decontamination and Annotation of the Draft Genome Sequence of the Oomycete Lagenidium giganteum ARSEF 373.</title>
        <authorList>
            <person name="Morgan W.R."/>
            <person name="Tartar A."/>
        </authorList>
    </citation>
    <scope>NUCLEOTIDE SEQUENCE</scope>
    <source>
        <strain evidence="2">ARSEF 373</strain>
    </source>
</reference>
<dbReference type="AlphaFoldDB" id="A0AAV2YSD8"/>
<keyword evidence="3" id="KW-1185">Reference proteome</keyword>
<feature type="non-terminal residue" evidence="2">
    <location>
        <position position="1"/>
    </location>
</feature>
<gene>
    <name evidence="2" type="ORF">N0F65_002520</name>
</gene>
<comment type="caution">
    <text evidence="2">The sequence shown here is derived from an EMBL/GenBank/DDBJ whole genome shotgun (WGS) entry which is preliminary data.</text>
</comment>
<organism evidence="2 3">
    <name type="scientific">Lagenidium giganteum</name>
    <dbReference type="NCBI Taxonomy" id="4803"/>
    <lineage>
        <taxon>Eukaryota</taxon>
        <taxon>Sar</taxon>
        <taxon>Stramenopiles</taxon>
        <taxon>Oomycota</taxon>
        <taxon>Peronosporomycetes</taxon>
        <taxon>Pythiales</taxon>
        <taxon>Pythiaceae</taxon>
    </lineage>
</organism>
<dbReference type="Proteomes" id="UP001146120">
    <property type="component" value="Unassembled WGS sequence"/>
</dbReference>
<name>A0AAV2YSD8_9STRA</name>
<reference evidence="2" key="1">
    <citation type="submission" date="2022-11" db="EMBL/GenBank/DDBJ databases">
        <authorList>
            <person name="Morgan W.R."/>
            <person name="Tartar A."/>
        </authorList>
    </citation>
    <scope>NUCLEOTIDE SEQUENCE</scope>
    <source>
        <strain evidence="2">ARSEF 373</strain>
    </source>
</reference>